<evidence type="ECO:0000259" key="2">
    <source>
        <dbReference type="Pfam" id="PF00149"/>
    </source>
</evidence>
<sequence length="558" mass="63787">MKIRNYLWALLFLSGGSLTAVGQQRVAFISDAHIQNIADHPELVRSMEMQVQSTRLFNENYYALIAALDDVARRGITLAVLPGDLTDNGQFVNQEKIREILDTYHRRYGIQFFVTTGNHDPVRPFGMQNEEQGFLRADGSRTTQENRCAGYADEMHCYAAFGFYPQPGYVYWETPFTSYRYEDYNYQEALREGALDRRQYTLCDSLQATDASYLVEPVQGLWLLAIDGGVYLPGAVKNGVQTYQGSSVGYNNVLKHKAFLLPWVRKVVAEAKRRNKILVTYSHYPLVDFNDGASGLVRKAWGSRKFDLHRVPDEEVTEAFLEAGIRLHVAGHMHVNDTGVMRGKNGKCLYNIQVPSIATCVPAYKILTAEDAEHFEVETVLLDSVPGFDSLFGLYEKEYAYDRQAGKSPVWSREALASENYAEFCDWQFRDLVRVRFIPQDLPEIVRQKMVTMNGAQLWTYVTGKEAQTGWGTDWTGHDVIVDLYRLRYADKLALRQISNKRLKEYDELFKAVRRSGAGDELTTRLCEIADIFECFLHGEPSIHFYIDLDTDRITDVE</sequence>
<dbReference type="Pfam" id="PF00149">
    <property type="entry name" value="Metallophos"/>
    <property type="match status" value="1"/>
</dbReference>
<accession>A0ABR8Y4N8</accession>
<proteinExistence type="predicted"/>
<evidence type="ECO:0000256" key="1">
    <source>
        <dbReference type="SAM" id="SignalP"/>
    </source>
</evidence>
<dbReference type="Gene3D" id="3.60.21.10">
    <property type="match status" value="2"/>
</dbReference>
<protein>
    <submittedName>
        <fullName evidence="3">Metallophosphoesterase</fullName>
    </submittedName>
</protein>
<evidence type="ECO:0000313" key="3">
    <source>
        <dbReference type="EMBL" id="MBD8039170.1"/>
    </source>
</evidence>
<keyword evidence="4" id="KW-1185">Reference proteome</keyword>
<name>A0ABR8Y4N8_9BACT</name>
<dbReference type="EMBL" id="JACSPP010000003">
    <property type="protein sequence ID" value="MBD8039170.1"/>
    <property type="molecule type" value="Genomic_DNA"/>
</dbReference>
<evidence type="ECO:0000313" key="4">
    <source>
        <dbReference type="Proteomes" id="UP000620874"/>
    </source>
</evidence>
<dbReference type="InterPro" id="IPR004843">
    <property type="entry name" value="Calcineurin-like_PHP"/>
</dbReference>
<feature type="chain" id="PRO_5046736618" evidence="1">
    <location>
        <begin position="23"/>
        <end position="558"/>
    </location>
</feature>
<dbReference type="SUPFAM" id="SSF56300">
    <property type="entry name" value="Metallo-dependent phosphatases"/>
    <property type="match status" value="1"/>
</dbReference>
<feature type="domain" description="Calcineurin-like phosphoesterase" evidence="2">
    <location>
        <begin position="25"/>
        <end position="335"/>
    </location>
</feature>
<gene>
    <name evidence="3" type="ORF">H9625_01670</name>
</gene>
<comment type="caution">
    <text evidence="3">The sequence shown here is derived from an EMBL/GenBank/DDBJ whole genome shotgun (WGS) entry which is preliminary data.</text>
</comment>
<dbReference type="RefSeq" id="WP_191762815.1">
    <property type="nucleotide sequence ID" value="NZ_JACSPP010000003.1"/>
</dbReference>
<organism evidence="3 4">
    <name type="scientific">Phocaeicola intestinalis</name>
    <dbReference type="NCBI Taxonomy" id="2762212"/>
    <lineage>
        <taxon>Bacteria</taxon>
        <taxon>Pseudomonadati</taxon>
        <taxon>Bacteroidota</taxon>
        <taxon>Bacteroidia</taxon>
        <taxon>Bacteroidales</taxon>
        <taxon>Bacteroidaceae</taxon>
        <taxon>Phocaeicola</taxon>
    </lineage>
</organism>
<dbReference type="Proteomes" id="UP000620874">
    <property type="component" value="Unassembled WGS sequence"/>
</dbReference>
<dbReference type="InterPro" id="IPR029052">
    <property type="entry name" value="Metallo-depent_PP-like"/>
</dbReference>
<keyword evidence="1" id="KW-0732">Signal</keyword>
<reference evidence="3 4" key="1">
    <citation type="submission" date="2020-08" db="EMBL/GenBank/DDBJ databases">
        <title>A Genomic Blueprint of the Chicken Gut Microbiome.</title>
        <authorList>
            <person name="Gilroy R."/>
            <person name="Ravi A."/>
            <person name="Getino M."/>
            <person name="Pursley I."/>
            <person name="Horton D.L."/>
            <person name="Alikhan N.-F."/>
            <person name="Baker D."/>
            <person name="Gharbi K."/>
            <person name="Hall N."/>
            <person name="Watson M."/>
            <person name="Adriaenssens E.M."/>
            <person name="Foster-Nyarko E."/>
            <person name="Jarju S."/>
            <person name="Secka A."/>
            <person name="Antonio M."/>
            <person name="Oren A."/>
            <person name="Chaudhuri R."/>
            <person name="La Ragione R.M."/>
            <person name="Hildebrand F."/>
            <person name="Pallen M.J."/>
        </authorList>
    </citation>
    <scope>NUCLEOTIDE SEQUENCE [LARGE SCALE GENOMIC DNA]</scope>
    <source>
        <strain evidence="3 4">Sa1CVN1</strain>
    </source>
</reference>
<feature type="signal peptide" evidence="1">
    <location>
        <begin position="1"/>
        <end position="22"/>
    </location>
</feature>